<dbReference type="InterPro" id="IPR043502">
    <property type="entry name" value="DNA/RNA_pol_sf"/>
</dbReference>
<dbReference type="CDD" id="cd09274">
    <property type="entry name" value="RNase_HI_RT_Ty3"/>
    <property type="match status" value="1"/>
</dbReference>
<keyword evidence="4" id="KW-0255">Endonuclease</keyword>
<dbReference type="Proteomes" id="UP000663879">
    <property type="component" value="Unassembled WGS sequence"/>
</dbReference>
<dbReference type="GO" id="GO:0004519">
    <property type="term" value="F:endonuclease activity"/>
    <property type="evidence" value="ECO:0007669"/>
    <property type="project" value="UniProtKB-KW"/>
</dbReference>
<evidence type="ECO:0000259" key="7">
    <source>
        <dbReference type="Pfam" id="PF17917"/>
    </source>
</evidence>
<dbReference type="OrthoDB" id="9950135at2759"/>
<evidence type="ECO:0000256" key="6">
    <source>
        <dbReference type="ARBA" id="ARBA00022918"/>
    </source>
</evidence>
<dbReference type="GO" id="GO:0016787">
    <property type="term" value="F:hydrolase activity"/>
    <property type="evidence" value="ECO:0007669"/>
    <property type="project" value="UniProtKB-KW"/>
</dbReference>
<dbReference type="InterPro" id="IPR043128">
    <property type="entry name" value="Rev_trsase/Diguanyl_cyclase"/>
</dbReference>
<accession>A0A814RT67</accession>
<dbReference type="InterPro" id="IPR050951">
    <property type="entry name" value="Retrovirus_Pol_polyprotein"/>
</dbReference>
<dbReference type="FunFam" id="3.10.20.370:FF:000001">
    <property type="entry name" value="Retrovirus-related Pol polyprotein from transposon 17.6-like protein"/>
    <property type="match status" value="1"/>
</dbReference>
<keyword evidence="3" id="KW-0540">Nuclease</keyword>
<dbReference type="InterPro" id="IPR041373">
    <property type="entry name" value="RT_RNaseH"/>
</dbReference>
<keyword evidence="2" id="KW-0548">Nucleotidyltransferase</keyword>
<keyword evidence="6" id="KW-0695">RNA-directed DNA polymerase</keyword>
<dbReference type="GO" id="GO:0003964">
    <property type="term" value="F:RNA-directed DNA polymerase activity"/>
    <property type="evidence" value="ECO:0007669"/>
    <property type="project" value="UniProtKB-KW"/>
</dbReference>
<dbReference type="PANTHER" id="PTHR37984">
    <property type="entry name" value="PROTEIN CBG26694"/>
    <property type="match status" value="1"/>
</dbReference>
<evidence type="ECO:0000256" key="4">
    <source>
        <dbReference type="ARBA" id="ARBA00022759"/>
    </source>
</evidence>
<keyword evidence="5" id="KW-0378">Hydrolase</keyword>
<dbReference type="EMBL" id="CAJNOC010010151">
    <property type="protein sequence ID" value="CAF1137087.1"/>
    <property type="molecule type" value="Genomic_DNA"/>
</dbReference>
<proteinExistence type="predicted"/>
<feature type="domain" description="Reverse transcriptase RNase H-like" evidence="7">
    <location>
        <begin position="112"/>
        <end position="216"/>
    </location>
</feature>
<comment type="caution">
    <text evidence="8">The sequence shown here is derived from an EMBL/GenBank/DDBJ whole genome shotgun (WGS) entry which is preliminary data.</text>
</comment>
<dbReference type="Gene3D" id="3.30.70.270">
    <property type="match status" value="1"/>
</dbReference>
<dbReference type="PANTHER" id="PTHR37984:SF5">
    <property type="entry name" value="PROTEIN NYNRIN-LIKE"/>
    <property type="match status" value="1"/>
</dbReference>
<keyword evidence="9" id="KW-1185">Reference proteome</keyword>
<evidence type="ECO:0000256" key="5">
    <source>
        <dbReference type="ARBA" id="ARBA00022801"/>
    </source>
</evidence>
<dbReference type="Gene3D" id="3.10.20.370">
    <property type="match status" value="1"/>
</dbReference>
<dbReference type="FunFam" id="3.30.70.270:FF:000020">
    <property type="entry name" value="Transposon Tf2-6 polyprotein-like Protein"/>
    <property type="match status" value="1"/>
</dbReference>
<reference evidence="8" key="1">
    <citation type="submission" date="2021-02" db="EMBL/GenBank/DDBJ databases">
        <authorList>
            <person name="Nowell W R."/>
        </authorList>
    </citation>
    <scope>NUCLEOTIDE SEQUENCE</scope>
    <source>
        <strain evidence="8">Ploen Becks lab</strain>
    </source>
</reference>
<feature type="non-terminal residue" evidence="8">
    <location>
        <position position="1"/>
    </location>
</feature>
<evidence type="ECO:0000256" key="3">
    <source>
        <dbReference type="ARBA" id="ARBA00022722"/>
    </source>
</evidence>
<evidence type="ECO:0000313" key="8">
    <source>
        <dbReference type="EMBL" id="CAF1137087.1"/>
    </source>
</evidence>
<dbReference type="AlphaFoldDB" id="A0A814RT67"/>
<dbReference type="SUPFAM" id="SSF56672">
    <property type="entry name" value="DNA/RNA polymerases"/>
    <property type="match status" value="1"/>
</dbReference>
<protein>
    <recommendedName>
        <fullName evidence="7">Reverse transcriptase RNase H-like domain-containing protein</fullName>
    </recommendedName>
</protein>
<gene>
    <name evidence="8" type="ORF">OXX778_LOCUS22736</name>
</gene>
<dbReference type="Pfam" id="PF17917">
    <property type="entry name" value="RT_RNaseH"/>
    <property type="match status" value="1"/>
</dbReference>
<keyword evidence="1" id="KW-0808">Transferase</keyword>
<organism evidence="8 9">
    <name type="scientific">Brachionus calyciflorus</name>
    <dbReference type="NCBI Taxonomy" id="104777"/>
    <lineage>
        <taxon>Eukaryota</taxon>
        <taxon>Metazoa</taxon>
        <taxon>Spiralia</taxon>
        <taxon>Gnathifera</taxon>
        <taxon>Rotifera</taxon>
        <taxon>Eurotatoria</taxon>
        <taxon>Monogononta</taxon>
        <taxon>Pseudotrocha</taxon>
        <taxon>Ploima</taxon>
        <taxon>Brachionidae</taxon>
        <taxon>Brachionus</taxon>
    </lineage>
</organism>
<evidence type="ECO:0000256" key="1">
    <source>
        <dbReference type="ARBA" id="ARBA00022679"/>
    </source>
</evidence>
<evidence type="ECO:0000313" key="9">
    <source>
        <dbReference type="Proteomes" id="UP000663879"/>
    </source>
</evidence>
<name>A0A814RT67_9BILA</name>
<evidence type="ECO:0000256" key="2">
    <source>
        <dbReference type="ARBA" id="ARBA00022695"/>
    </source>
</evidence>
<sequence length="231" mass="26932">ANLKINAEKCTWCAQFLKVLGHIVSKNDISMDPAKIEAIKNRGAPKIVKQLQQFIGLCNYYRRFINDFAKIATPLFKLLQKDVKWIWSEECEASFLCLKEKLVSRPTLRLHDLKRPFILYTDMSGYALGAILTHKDDDGNEYVCAYASRILKNAEINYGITEKECLAVVWAIKFYRVYLYGTHFKIITDHSELAWLMKIVDPTDRLARWSIYLQAYDFEIIHRKGKVHSNF</sequence>